<name>H6QQ38_PUCGT</name>
<proteinExistence type="predicted"/>
<reference evidence="2" key="1">
    <citation type="journal article" date="2011" name="Proc. Natl. Acad. Sci. U.S.A.">
        <title>Obligate biotrophy features unraveled by the genomic analysis of rust fungi.</title>
        <authorList>
            <person name="Duplessis S."/>
            <person name="Cuomo C.A."/>
            <person name="Lin Y.-C."/>
            <person name="Aerts A."/>
            <person name="Tisserant E."/>
            <person name="Veneault-Fourrey C."/>
            <person name="Joly D.L."/>
            <person name="Hacquard S."/>
            <person name="Amselem J."/>
            <person name="Cantarel B.L."/>
            <person name="Chiu R."/>
            <person name="Coutinho P.M."/>
            <person name="Feau N."/>
            <person name="Field M."/>
            <person name="Frey P."/>
            <person name="Gelhaye E."/>
            <person name="Goldberg J."/>
            <person name="Grabherr M.G."/>
            <person name="Kodira C.D."/>
            <person name="Kohler A."/>
            <person name="Kuees U."/>
            <person name="Lindquist E.A."/>
            <person name="Lucas S.M."/>
            <person name="Mago R."/>
            <person name="Mauceli E."/>
            <person name="Morin E."/>
            <person name="Murat C."/>
            <person name="Pangilinan J.L."/>
            <person name="Park R."/>
            <person name="Pearson M."/>
            <person name="Quesneville H."/>
            <person name="Rouhier N."/>
            <person name="Sakthikumar S."/>
            <person name="Salamov A.A."/>
            <person name="Schmutz J."/>
            <person name="Selles B."/>
            <person name="Shapiro H."/>
            <person name="Tanguay P."/>
            <person name="Tuskan G.A."/>
            <person name="Henrissat B."/>
            <person name="Van de Peer Y."/>
            <person name="Rouze P."/>
            <person name="Ellis J.G."/>
            <person name="Dodds P.N."/>
            <person name="Schein J.E."/>
            <person name="Zhong S."/>
            <person name="Hamelin R.C."/>
            <person name="Grigoriev I.V."/>
            <person name="Szabo L.J."/>
            <person name="Martin F."/>
        </authorList>
    </citation>
    <scope>NUCLEOTIDE SEQUENCE [LARGE SCALE GENOMIC DNA]</scope>
    <source>
        <strain evidence="2">CRL 75-36-700-3 / race SCCL</strain>
    </source>
</reference>
<evidence type="ECO:0000313" key="1">
    <source>
        <dbReference type="EMBL" id="EHS64666.1"/>
    </source>
</evidence>
<dbReference type="VEuPathDB" id="FungiDB:PGTG_21017"/>
<dbReference type="EMBL" id="DS178269">
    <property type="protein sequence ID" value="EHS64666.1"/>
    <property type="molecule type" value="Genomic_DNA"/>
</dbReference>
<accession>H6QQ38</accession>
<dbReference type="OrthoDB" id="2287304at2759"/>
<gene>
    <name evidence="1" type="ORF">PGTG_21017</name>
</gene>
<dbReference type="RefSeq" id="XP_003890372.1">
    <property type="nucleotide sequence ID" value="XM_003890323.1"/>
</dbReference>
<protein>
    <submittedName>
        <fullName evidence="1">Uncharacterized protein</fullName>
    </submittedName>
</protein>
<dbReference type="KEGG" id="pgr:PGTG_21017"/>
<dbReference type="HOGENOM" id="CLU_1714190_0_0_1"/>
<dbReference type="PANTHER" id="PTHR47150">
    <property type="entry name" value="OS12G0169200 PROTEIN"/>
    <property type="match status" value="1"/>
</dbReference>
<dbReference type="PANTHER" id="PTHR47150:SF5">
    <property type="entry name" value="OS07G0546750 PROTEIN"/>
    <property type="match status" value="1"/>
</dbReference>
<evidence type="ECO:0000313" key="2">
    <source>
        <dbReference type="Proteomes" id="UP000008783"/>
    </source>
</evidence>
<dbReference type="STRING" id="418459.H6QQ38"/>
<dbReference type="GeneID" id="13542050"/>
<keyword evidence="2" id="KW-1185">Reference proteome</keyword>
<organism evidence="1 2">
    <name type="scientific">Puccinia graminis f. sp. tritici (strain CRL 75-36-700-3 / race SCCL)</name>
    <name type="common">Black stem rust fungus</name>
    <dbReference type="NCBI Taxonomy" id="418459"/>
    <lineage>
        <taxon>Eukaryota</taxon>
        <taxon>Fungi</taxon>
        <taxon>Dikarya</taxon>
        <taxon>Basidiomycota</taxon>
        <taxon>Pucciniomycotina</taxon>
        <taxon>Pucciniomycetes</taxon>
        <taxon>Pucciniales</taxon>
        <taxon>Pucciniaceae</taxon>
        <taxon>Puccinia</taxon>
    </lineage>
</organism>
<dbReference type="Proteomes" id="UP000008783">
    <property type="component" value="Unassembled WGS sequence"/>
</dbReference>
<dbReference type="AlphaFoldDB" id="H6QQ38"/>
<sequence length="143" mass="16997">MNIDFNEDLDFDAHLQVVLQTQRMPFSNGFNQRMTVINSTNLLFSFLRRREDKEPPVHGGSRPGRMPNLPRDFEAGYDRLFRDYFAENPVYPDHIFRRQFWMRWSLFLCITEDVQEHNDYFLQKADTLGKPGLRPLQRIASAV</sequence>
<dbReference type="InParanoid" id="H6QQ38"/>